<gene>
    <name evidence="7" type="ORF">H0H81_000342</name>
</gene>
<comment type="subcellular location">
    <subcellularLocation>
        <location evidence="1">Membrane</location>
        <topology evidence="1">Multi-pass membrane protein</topology>
    </subcellularLocation>
</comment>
<name>A0A9P7GNP9_9AGAR</name>
<evidence type="ECO:0000256" key="2">
    <source>
        <dbReference type="ARBA" id="ARBA00005335"/>
    </source>
</evidence>
<evidence type="ECO:0000313" key="8">
    <source>
        <dbReference type="Proteomes" id="UP000717328"/>
    </source>
</evidence>
<dbReference type="AlphaFoldDB" id="A0A9P7GNP9"/>
<keyword evidence="4 6" id="KW-1133">Transmembrane helix</keyword>
<keyword evidence="5 6" id="KW-0472">Membrane</keyword>
<feature type="transmembrane region" description="Helical" evidence="6">
    <location>
        <begin position="182"/>
        <end position="208"/>
    </location>
</feature>
<feature type="transmembrane region" description="Helical" evidence="6">
    <location>
        <begin position="220"/>
        <end position="239"/>
    </location>
</feature>
<evidence type="ECO:0000256" key="4">
    <source>
        <dbReference type="ARBA" id="ARBA00022989"/>
    </source>
</evidence>
<dbReference type="InterPro" id="IPR007919">
    <property type="entry name" value="UPF0220"/>
</dbReference>
<dbReference type="GO" id="GO:0016020">
    <property type="term" value="C:membrane"/>
    <property type="evidence" value="ECO:0007669"/>
    <property type="project" value="UniProtKB-SubCell"/>
</dbReference>
<reference evidence="7" key="1">
    <citation type="submission" date="2021-02" db="EMBL/GenBank/DDBJ databases">
        <authorList>
            <person name="Nieuwenhuis M."/>
            <person name="Van De Peppel L.J.J."/>
        </authorList>
    </citation>
    <scope>NUCLEOTIDE SEQUENCE</scope>
    <source>
        <strain evidence="7">D49</strain>
    </source>
</reference>
<dbReference type="OrthoDB" id="268928at2759"/>
<keyword evidence="8" id="KW-1185">Reference proteome</keyword>
<sequence length="252" mass="27910">MPLPNRAHQRLPTPIAIRVERETQVLVDNAATPNSHARQIVSTVLSPSQPHFHLLSPPQPASSRLFLPMSLPRSNYDPRRVCLNPFPEISLGKHRRTVGVYLAGALFALANWTFLDAAILSAHARSPWGQPDTPPPVHVTFVDWIPGICSLLGYLVINMIDKDRVRGDEGFGDSRAVWRARLFLFIGFALMAGGLAGSVTVLILKYILNGYPEQFTYYGYANVSQSVALMLSAIVLWIAQSASSEYEYNLTL</sequence>
<comment type="caution">
    <text evidence="7">The sequence shown here is derived from an EMBL/GenBank/DDBJ whole genome shotgun (WGS) entry which is preliminary data.</text>
</comment>
<accession>A0A9P7GNP9</accession>
<comment type="similarity">
    <text evidence="2">Belongs to the UPF0220 family.</text>
</comment>
<evidence type="ECO:0000256" key="5">
    <source>
        <dbReference type="ARBA" id="ARBA00023136"/>
    </source>
</evidence>
<protein>
    <submittedName>
        <fullName evidence="7">Uncharacterized protein</fullName>
    </submittedName>
</protein>
<evidence type="ECO:0000256" key="1">
    <source>
        <dbReference type="ARBA" id="ARBA00004141"/>
    </source>
</evidence>
<organism evidence="7 8">
    <name type="scientific">Sphagnurus paluster</name>
    <dbReference type="NCBI Taxonomy" id="117069"/>
    <lineage>
        <taxon>Eukaryota</taxon>
        <taxon>Fungi</taxon>
        <taxon>Dikarya</taxon>
        <taxon>Basidiomycota</taxon>
        <taxon>Agaricomycotina</taxon>
        <taxon>Agaricomycetes</taxon>
        <taxon>Agaricomycetidae</taxon>
        <taxon>Agaricales</taxon>
        <taxon>Tricholomatineae</taxon>
        <taxon>Lyophyllaceae</taxon>
        <taxon>Sphagnurus</taxon>
    </lineage>
</organism>
<evidence type="ECO:0000313" key="7">
    <source>
        <dbReference type="EMBL" id="KAG5653453.1"/>
    </source>
</evidence>
<dbReference type="Proteomes" id="UP000717328">
    <property type="component" value="Unassembled WGS sequence"/>
</dbReference>
<feature type="transmembrane region" description="Helical" evidence="6">
    <location>
        <begin position="100"/>
        <end position="124"/>
    </location>
</feature>
<proteinExistence type="inferred from homology"/>
<feature type="transmembrane region" description="Helical" evidence="6">
    <location>
        <begin position="144"/>
        <end position="161"/>
    </location>
</feature>
<evidence type="ECO:0000256" key="3">
    <source>
        <dbReference type="ARBA" id="ARBA00022692"/>
    </source>
</evidence>
<dbReference type="EMBL" id="JABCKI010000052">
    <property type="protein sequence ID" value="KAG5653453.1"/>
    <property type="molecule type" value="Genomic_DNA"/>
</dbReference>
<reference evidence="7" key="2">
    <citation type="submission" date="2021-10" db="EMBL/GenBank/DDBJ databases">
        <title>Phylogenomics reveals ancestral predisposition of the termite-cultivated fungus Termitomyces towards a domesticated lifestyle.</title>
        <authorList>
            <person name="Auxier B."/>
            <person name="Grum-Grzhimaylo A."/>
            <person name="Cardenas M.E."/>
            <person name="Lodge J.D."/>
            <person name="Laessoe T."/>
            <person name="Pedersen O."/>
            <person name="Smith M.E."/>
            <person name="Kuyper T.W."/>
            <person name="Franco-Molano E.A."/>
            <person name="Baroni T.J."/>
            <person name="Aanen D.K."/>
        </authorList>
    </citation>
    <scope>NUCLEOTIDE SEQUENCE</scope>
    <source>
        <strain evidence="7">D49</strain>
    </source>
</reference>
<keyword evidence="3 6" id="KW-0812">Transmembrane</keyword>
<evidence type="ECO:0000256" key="6">
    <source>
        <dbReference type="SAM" id="Phobius"/>
    </source>
</evidence>
<dbReference type="Pfam" id="PF05255">
    <property type="entry name" value="UPF0220"/>
    <property type="match status" value="1"/>
</dbReference>
<dbReference type="PANTHER" id="PTHR13180">
    <property type="entry name" value="SMALL MEMBRANE PROTEIN-RELATED"/>
    <property type="match status" value="1"/>
</dbReference>